<evidence type="ECO:0000313" key="1">
    <source>
        <dbReference type="EMBL" id="WHF52507.1"/>
    </source>
</evidence>
<evidence type="ECO:0000313" key="2">
    <source>
        <dbReference type="Proteomes" id="UP001241656"/>
    </source>
</evidence>
<dbReference type="EMBL" id="CP124855">
    <property type="protein sequence ID" value="WHF52507.1"/>
    <property type="molecule type" value="Genomic_DNA"/>
</dbReference>
<organism evidence="1 2">
    <name type="scientific">Chryseobacterium gotjawalense</name>
    <dbReference type="NCBI Taxonomy" id="3042315"/>
    <lineage>
        <taxon>Bacteria</taxon>
        <taxon>Pseudomonadati</taxon>
        <taxon>Bacteroidota</taxon>
        <taxon>Flavobacteriia</taxon>
        <taxon>Flavobacteriales</taxon>
        <taxon>Weeksellaceae</taxon>
        <taxon>Chryseobacterium group</taxon>
        <taxon>Chryseobacterium</taxon>
    </lineage>
</organism>
<dbReference type="RefSeq" id="WP_282905792.1">
    <property type="nucleotide sequence ID" value="NZ_CP124855.1"/>
</dbReference>
<dbReference type="Proteomes" id="UP001241656">
    <property type="component" value="Chromosome"/>
</dbReference>
<gene>
    <name evidence="1" type="ORF">QGN23_04310</name>
</gene>
<accession>A0ABY8RHG4</accession>
<sequence length="112" mass="13268">MTNYWIKNETRQEIITKTLIPNKGNFELFASYFNLMDAKGLSFQFKENTELQAEKLFIKNGFEYFVLQHENFNELLILPNKNLEILTEKIVSQINFCNQESDVVHLVLDEMN</sequence>
<reference evidence="1 2" key="1">
    <citation type="submission" date="2023-05" db="EMBL/GenBank/DDBJ databases">
        <title>Genomic insight into Chryseobacterium sp. wdc7 isolated forest soil (Gotjawal).</title>
        <authorList>
            <person name="Park S.-J."/>
        </authorList>
    </citation>
    <scope>NUCLEOTIDE SEQUENCE [LARGE SCALE GENOMIC DNA]</scope>
    <source>
        <strain evidence="2">wdc7</strain>
    </source>
</reference>
<protein>
    <submittedName>
        <fullName evidence="1">Uncharacterized protein</fullName>
    </submittedName>
</protein>
<proteinExistence type="predicted"/>
<keyword evidence="2" id="KW-1185">Reference proteome</keyword>
<name>A0ABY8RHG4_9FLAO</name>